<dbReference type="InterPro" id="IPR011006">
    <property type="entry name" value="CheY-like_superfamily"/>
</dbReference>
<evidence type="ECO:0000256" key="14">
    <source>
        <dbReference type="ARBA" id="ARBA00023136"/>
    </source>
</evidence>
<dbReference type="STRING" id="1437059.A6A05_02690"/>
<dbReference type="Pfam" id="PF00512">
    <property type="entry name" value="HisKA"/>
    <property type="match status" value="1"/>
</dbReference>
<dbReference type="EC" id="2.7.13.3" evidence="3"/>
<dbReference type="InterPro" id="IPR005467">
    <property type="entry name" value="His_kinase_dom"/>
</dbReference>
<evidence type="ECO:0000256" key="16">
    <source>
        <dbReference type="PROSITE-ProRule" id="PRU00169"/>
    </source>
</evidence>
<evidence type="ECO:0000313" key="20">
    <source>
        <dbReference type="EMBL" id="OAN48909.1"/>
    </source>
</evidence>
<dbReference type="SUPFAM" id="SSF47226">
    <property type="entry name" value="Histidine-containing phosphotransfer domain, HPT domain"/>
    <property type="match status" value="1"/>
</dbReference>
<dbReference type="CDD" id="cd16922">
    <property type="entry name" value="HATPase_EvgS-ArcB-TorS-like"/>
    <property type="match status" value="1"/>
</dbReference>
<keyword evidence="14" id="KW-0472">Membrane</keyword>
<evidence type="ECO:0000256" key="5">
    <source>
        <dbReference type="ARBA" id="ARBA00022519"/>
    </source>
</evidence>
<feature type="modified residue" description="4-aspartylphosphate" evidence="16">
    <location>
        <position position="445"/>
    </location>
</feature>
<dbReference type="Gene3D" id="3.40.50.2300">
    <property type="match status" value="2"/>
</dbReference>
<keyword evidence="7" id="KW-0808">Transferase</keyword>
<dbReference type="CDD" id="cd00156">
    <property type="entry name" value="REC"/>
    <property type="match status" value="1"/>
</dbReference>
<evidence type="ECO:0000256" key="11">
    <source>
        <dbReference type="ARBA" id="ARBA00022840"/>
    </source>
</evidence>
<dbReference type="Pfam" id="PF02518">
    <property type="entry name" value="HATPase_c"/>
    <property type="match status" value="1"/>
</dbReference>
<dbReference type="EMBL" id="LWQU01000152">
    <property type="protein sequence ID" value="OAN48909.1"/>
    <property type="molecule type" value="Genomic_DNA"/>
</dbReference>
<dbReference type="GO" id="GO:0000155">
    <property type="term" value="F:phosphorelay sensor kinase activity"/>
    <property type="evidence" value="ECO:0007669"/>
    <property type="project" value="InterPro"/>
</dbReference>
<feature type="domain" description="Histidine kinase" evidence="17">
    <location>
        <begin position="152"/>
        <end position="374"/>
    </location>
</feature>
<comment type="subcellular location">
    <subcellularLocation>
        <location evidence="2">Cell inner membrane</location>
        <topology evidence="2">Multi-pass membrane protein</topology>
    </subcellularLocation>
</comment>
<dbReference type="InterPro" id="IPR003594">
    <property type="entry name" value="HATPase_dom"/>
</dbReference>
<dbReference type="GO" id="GO:0005886">
    <property type="term" value="C:plasma membrane"/>
    <property type="evidence" value="ECO:0007669"/>
    <property type="project" value="UniProtKB-SubCell"/>
</dbReference>
<name>A0A178MJY6_9PROT</name>
<evidence type="ECO:0000259" key="18">
    <source>
        <dbReference type="PROSITE" id="PS50110"/>
    </source>
</evidence>
<dbReference type="InterPro" id="IPR036890">
    <property type="entry name" value="HATPase_C_sf"/>
</dbReference>
<evidence type="ECO:0000259" key="19">
    <source>
        <dbReference type="PROSITE" id="PS50894"/>
    </source>
</evidence>
<dbReference type="PROSITE" id="PS50894">
    <property type="entry name" value="HPT"/>
    <property type="match status" value="1"/>
</dbReference>
<dbReference type="Pfam" id="PF00072">
    <property type="entry name" value="Response_reg"/>
    <property type="match status" value="2"/>
</dbReference>
<reference evidence="20 21" key="1">
    <citation type="submission" date="2016-04" db="EMBL/GenBank/DDBJ databases">
        <title>Draft genome sequence of freshwater magnetotactic bacteria Magnetospirillum marisnigri SP-1 and Magnetospirillum moscoviense BB-1.</title>
        <authorList>
            <person name="Koziaeva V."/>
            <person name="Dziuba M.V."/>
            <person name="Ivanov T.M."/>
            <person name="Kuznetsov B."/>
            <person name="Grouzdev D.S."/>
        </authorList>
    </citation>
    <scope>NUCLEOTIDE SEQUENCE [LARGE SCALE GENOMIC DNA]</scope>
    <source>
        <strain evidence="20 21">BB-1</strain>
    </source>
</reference>
<dbReference type="PANTHER" id="PTHR43047:SF64">
    <property type="entry name" value="HISTIDINE KINASE CONTAINING CHEY-HOMOLOGOUS RECEIVER DOMAIN AND PAS DOMAIN-RELATED"/>
    <property type="match status" value="1"/>
</dbReference>
<dbReference type="GO" id="GO:0005524">
    <property type="term" value="F:ATP binding"/>
    <property type="evidence" value="ECO:0007669"/>
    <property type="project" value="UniProtKB-KW"/>
</dbReference>
<dbReference type="CDD" id="cd17546">
    <property type="entry name" value="REC_hyHK_CKI1_RcsC-like"/>
    <property type="match status" value="1"/>
</dbReference>
<keyword evidence="6 16" id="KW-0597">Phosphoprotein</keyword>
<keyword evidence="13" id="KW-0902">Two-component regulatory system</keyword>
<dbReference type="Gene3D" id="1.10.287.130">
    <property type="match status" value="1"/>
</dbReference>
<keyword evidence="9" id="KW-0547">Nucleotide-binding</keyword>
<evidence type="ECO:0000256" key="13">
    <source>
        <dbReference type="ARBA" id="ARBA00023012"/>
    </source>
</evidence>
<dbReference type="InterPro" id="IPR003661">
    <property type="entry name" value="HisK_dim/P_dom"/>
</dbReference>
<dbReference type="PROSITE" id="PS50109">
    <property type="entry name" value="HIS_KIN"/>
    <property type="match status" value="1"/>
</dbReference>
<evidence type="ECO:0000256" key="3">
    <source>
        <dbReference type="ARBA" id="ARBA00012438"/>
    </source>
</evidence>
<keyword evidence="4" id="KW-1003">Cell membrane</keyword>
<dbReference type="InterPro" id="IPR036097">
    <property type="entry name" value="HisK_dim/P_sf"/>
</dbReference>
<dbReference type="Proteomes" id="UP000078543">
    <property type="component" value="Unassembled WGS sequence"/>
</dbReference>
<keyword evidence="8" id="KW-0812">Transmembrane</keyword>
<dbReference type="InterPro" id="IPR008207">
    <property type="entry name" value="Sig_transdc_His_kin_Hpt_dom"/>
</dbReference>
<keyword evidence="10 20" id="KW-0418">Kinase</keyword>
<evidence type="ECO:0000259" key="17">
    <source>
        <dbReference type="PROSITE" id="PS50109"/>
    </source>
</evidence>
<comment type="catalytic activity">
    <reaction evidence="1">
        <text>ATP + protein L-histidine = ADP + protein N-phospho-L-histidine.</text>
        <dbReference type="EC" id="2.7.13.3"/>
    </reaction>
</comment>
<dbReference type="InterPro" id="IPR004358">
    <property type="entry name" value="Sig_transdc_His_kin-like_C"/>
</dbReference>
<dbReference type="PROSITE" id="PS50110">
    <property type="entry name" value="RESPONSE_REGULATORY"/>
    <property type="match status" value="2"/>
</dbReference>
<evidence type="ECO:0000256" key="8">
    <source>
        <dbReference type="ARBA" id="ARBA00022692"/>
    </source>
</evidence>
<keyword evidence="21" id="KW-1185">Reference proteome</keyword>
<evidence type="ECO:0000256" key="10">
    <source>
        <dbReference type="ARBA" id="ARBA00022777"/>
    </source>
</evidence>
<dbReference type="Pfam" id="PF01627">
    <property type="entry name" value="Hpt"/>
    <property type="match status" value="1"/>
</dbReference>
<feature type="domain" description="Response regulatory" evidence="18">
    <location>
        <begin position="396"/>
        <end position="513"/>
    </location>
</feature>
<dbReference type="SMART" id="SM00387">
    <property type="entry name" value="HATPase_c"/>
    <property type="match status" value="1"/>
</dbReference>
<dbReference type="SMART" id="SM00388">
    <property type="entry name" value="HisKA"/>
    <property type="match status" value="1"/>
</dbReference>
<dbReference type="PANTHER" id="PTHR43047">
    <property type="entry name" value="TWO-COMPONENT HISTIDINE PROTEIN KINASE"/>
    <property type="match status" value="1"/>
</dbReference>
<evidence type="ECO:0000256" key="15">
    <source>
        <dbReference type="PROSITE-ProRule" id="PRU00110"/>
    </source>
</evidence>
<dbReference type="SUPFAM" id="SSF55874">
    <property type="entry name" value="ATPase domain of HSP90 chaperone/DNA topoisomerase II/histidine kinase"/>
    <property type="match status" value="1"/>
</dbReference>
<evidence type="ECO:0000256" key="6">
    <source>
        <dbReference type="ARBA" id="ARBA00022553"/>
    </source>
</evidence>
<dbReference type="InterPro" id="IPR036641">
    <property type="entry name" value="HPT_dom_sf"/>
</dbReference>
<feature type="domain" description="Response regulatory" evidence="18">
    <location>
        <begin position="5"/>
        <end position="122"/>
    </location>
</feature>
<dbReference type="OrthoDB" id="7346568at2"/>
<sequence length="636" mass="68826">MTQIRVLLIEDDPADARLVERMLRLAPGEPFVVETTDRLAGALGRIAQGGIVVVLADLSLPDSAGLGTLTALTQAAPDLPVVVLTGNDDDSQAIEALKYGAQDYLVKGTSDGAILTRVVRYAIERKATERALKDALDKAEAAVRAKSLFLATIGHEIRTPLNGILGMTRLLLDNVADQRQRTFAETIESSAELLLGLVNDILDFSRLEADGLTLEELPFDVSDMVEELRLMMAPRAAEKGLTLGCRIPAGLPPLLVGDPLRLRQVLLNLVGNAIKFTERGSVIIAVNSEMARPDGLRWLRMSVIDTGMGIAQAAHSDLFVEFTQADSSYTRRFGGAGLGLAICKKLVTLMGGEIGFDSTEGAGATFWFTVPLKPASDEHHRRRDSQVAMVQVDPRRIMLVDDNPVNREVAVGLLERHGHTVTAFPDGWSAVQGFHGVAWDLILLDMHMPEMDGLETARGIRAEGEAGQQVPIWLLTANPLEQDSRLWRDAGIDGCLSKPFRVEEIAAVLVEGATHRRQTGERGAATALVNLPDFLADQKDLGADRMRSLVDLFRSSSGKDLAEITRLAEAGQLAQVGQLIHRMASAASSLHMGALAQRCRALENAARADDAVVLDQVGELAGLWERSLQALDEIIR</sequence>
<evidence type="ECO:0000256" key="1">
    <source>
        <dbReference type="ARBA" id="ARBA00000085"/>
    </source>
</evidence>
<dbReference type="SMART" id="SM00448">
    <property type="entry name" value="REC"/>
    <property type="match status" value="2"/>
</dbReference>
<keyword evidence="11" id="KW-0067">ATP-binding</keyword>
<evidence type="ECO:0000256" key="4">
    <source>
        <dbReference type="ARBA" id="ARBA00022475"/>
    </source>
</evidence>
<dbReference type="Gene3D" id="1.20.120.160">
    <property type="entry name" value="HPT domain"/>
    <property type="match status" value="1"/>
</dbReference>
<evidence type="ECO:0000256" key="2">
    <source>
        <dbReference type="ARBA" id="ARBA00004429"/>
    </source>
</evidence>
<organism evidence="20 21">
    <name type="scientific">Magnetospirillum moscoviense</name>
    <dbReference type="NCBI Taxonomy" id="1437059"/>
    <lineage>
        <taxon>Bacteria</taxon>
        <taxon>Pseudomonadati</taxon>
        <taxon>Pseudomonadota</taxon>
        <taxon>Alphaproteobacteria</taxon>
        <taxon>Rhodospirillales</taxon>
        <taxon>Rhodospirillaceae</taxon>
        <taxon>Magnetospirillum</taxon>
    </lineage>
</organism>
<evidence type="ECO:0000313" key="21">
    <source>
        <dbReference type="Proteomes" id="UP000078543"/>
    </source>
</evidence>
<evidence type="ECO:0000256" key="12">
    <source>
        <dbReference type="ARBA" id="ARBA00022989"/>
    </source>
</evidence>
<feature type="modified residue" description="4-aspartylphosphate" evidence="16">
    <location>
        <position position="57"/>
    </location>
</feature>
<dbReference type="RefSeq" id="WP_068501964.1">
    <property type="nucleotide sequence ID" value="NZ_LWQU01000152.1"/>
</dbReference>
<evidence type="ECO:0000256" key="9">
    <source>
        <dbReference type="ARBA" id="ARBA00022741"/>
    </source>
</evidence>
<dbReference type="SUPFAM" id="SSF52172">
    <property type="entry name" value="CheY-like"/>
    <property type="match status" value="2"/>
</dbReference>
<comment type="caution">
    <text evidence="20">The sequence shown here is derived from an EMBL/GenBank/DDBJ whole genome shotgun (WGS) entry which is preliminary data.</text>
</comment>
<dbReference type="CDD" id="cd00082">
    <property type="entry name" value="HisKA"/>
    <property type="match status" value="1"/>
</dbReference>
<feature type="modified residue" description="Phosphohistidine" evidence="15">
    <location>
        <position position="581"/>
    </location>
</feature>
<evidence type="ECO:0000256" key="7">
    <source>
        <dbReference type="ARBA" id="ARBA00022679"/>
    </source>
</evidence>
<dbReference type="SUPFAM" id="SSF47384">
    <property type="entry name" value="Homodimeric domain of signal transducing histidine kinase"/>
    <property type="match status" value="1"/>
</dbReference>
<gene>
    <name evidence="20" type="ORF">A6A05_02690</name>
</gene>
<dbReference type="FunFam" id="3.30.565.10:FF:000010">
    <property type="entry name" value="Sensor histidine kinase RcsC"/>
    <property type="match status" value="1"/>
</dbReference>
<accession>A0A178MJY6</accession>
<dbReference type="FunFam" id="1.10.287.130:FF:000004">
    <property type="entry name" value="Ethylene receptor 1"/>
    <property type="match status" value="1"/>
</dbReference>
<protein>
    <recommendedName>
        <fullName evidence="3">histidine kinase</fullName>
        <ecNumber evidence="3">2.7.13.3</ecNumber>
    </recommendedName>
</protein>
<dbReference type="InterPro" id="IPR001789">
    <property type="entry name" value="Sig_transdc_resp-reg_receiver"/>
</dbReference>
<dbReference type="Gene3D" id="3.30.565.10">
    <property type="entry name" value="Histidine kinase-like ATPase, C-terminal domain"/>
    <property type="match status" value="1"/>
</dbReference>
<feature type="domain" description="HPt" evidence="19">
    <location>
        <begin position="542"/>
        <end position="636"/>
    </location>
</feature>
<dbReference type="CDD" id="cd00088">
    <property type="entry name" value="HPT"/>
    <property type="match status" value="1"/>
</dbReference>
<dbReference type="AlphaFoldDB" id="A0A178MJY6"/>
<keyword evidence="5" id="KW-0997">Cell inner membrane</keyword>
<dbReference type="PRINTS" id="PR00344">
    <property type="entry name" value="BCTRLSENSOR"/>
</dbReference>
<proteinExistence type="predicted"/>
<keyword evidence="12" id="KW-1133">Transmembrane helix</keyword>